<comment type="caution">
    <text evidence="2">The sequence shown here is derived from an EMBL/GenBank/DDBJ whole genome shotgun (WGS) entry which is preliminary data.</text>
</comment>
<proteinExistence type="predicted"/>
<organism evidence="2 3">
    <name type="scientific">Daphnia magna</name>
    <dbReference type="NCBI Taxonomy" id="35525"/>
    <lineage>
        <taxon>Eukaryota</taxon>
        <taxon>Metazoa</taxon>
        <taxon>Ecdysozoa</taxon>
        <taxon>Arthropoda</taxon>
        <taxon>Crustacea</taxon>
        <taxon>Branchiopoda</taxon>
        <taxon>Diplostraca</taxon>
        <taxon>Cladocera</taxon>
        <taxon>Anomopoda</taxon>
        <taxon>Daphniidae</taxon>
        <taxon>Daphnia</taxon>
    </lineage>
</organism>
<sequence length="128" mass="14752">MKKKMRTNEDSGVKTTFERRSLRKGLLMQRFVPSVQYEYQYERITPLRSGGGSPSISRYNENRVERNESVEPGSDGPHQSDIDLIDSSEIRKLKNDDQWNEVLNIQVAAQENEALVEPLIGDKTRELL</sequence>
<gene>
    <name evidence="2" type="ORF">OUZ56_012295</name>
</gene>
<dbReference type="Proteomes" id="UP001234178">
    <property type="component" value="Unassembled WGS sequence"/>
</dbReference>
<evidence type="ECO:0000313" key="3">
    <source>
        <dbReference type="Proteomes" id="UP001234178"/>
    </source>
</evidence>
<name>A0ABQ9Z2S1_9CRUS</name>
<keyword evidence="3" id="KW-1185">Reference proteome</keyword>
<feature type="compositionally biased region" description="Basic and acidic residues" evidence="1">
    <location>
        <begin position="60"/>
        <end position="69"/>
    </location>
</feature>
<protein>
    <submittedName>
        <fullName evidence="2">Uncharacterized protein</fullName>
    </submittedName>
</protein>
<evidence type="ECO:0000313" key="2">
    <source>
        <dbReference type="EMBL" id="KAK4007134.1"/>
    </source>
</evidence>
<evidence type="ECO:0000256" key="1">
    <source>
        <dbReference type="SAM" id="MobiDB-lite"/>
    </source>
</evidence>
<accession>A0ABQ9Z2S1</accession>
<feature type="region of interest" description="Disordered" evidence="1">
    <location>
        <begin position="43"/>
        <end position="82"/>
    </location>
</feature>
<dbReference type="EMBL" id="JAOYFB010000002">
    <property type="protein sequence ID" value="KAK4007134.1"/>
    <property type="molecule type" value="Genomic_DNA"/>
</dbReference>
<reference evidence="2 3" key="1">
    <citation type="journal article" date="2023" name="Nucleic Acids Res.">
        <title>The hologenome of Daphnia magna reveals possible DNA methylation and microbiome-mediated evolution of the host genome.</title>
        <authorList>
            <person name="Chaturvedi A."/>
            <person name="Li X."/>
            <person name="Dhandapani V."/>
            <person name="Marshall H."/>
            <person name="Kissane S."/>
            <person name="Cuenca-Cambronero M."/>
            <person name="Asole G."/>
            <person name="Calvet F."/>
            <person name="Ruiz-Romero M."/>
            <person name="Marangio P."/>
            <person name="Guigo R."/>
            <person name="Rago D."/>
            <person name="Mirbahai L."/>
            <person name="Eastwood N."/>
            <person name="Colbourne J.K."/>
            <person name="Zhou J."/>
            <person name="Mallon E."/>
            <person name="Orsini L."/>
        </authorList>
    </citation>
    <scope>NUCLEOTIDE SEQUENCE [LARGE SCALE GENOMIC DNA]</scope>
    <source>
        <strain evidence="2">LRV0_1</strain>
    </source>
</reference>